<evidence type="ECO:0000259" key="4">
    <source>
        <dbReference type="Pfam" id="PF02769"/>
    </source>
</evidence>
<feature type="binding site" evidence="2">
    <location>
        <position position="154"/>
    </location>
    <ligand>
        <name>ATP</name>
        <dbReference type="ChEBI" id="CHEBI:30616"/>
    </ligand>
</feature>
<evidence type="ECO:0000256" key="2">
    <source>
        <dbReference type="HAMAP-Rule" id="MF_02128"/>
    </source>
</evidence>
<feature type="binding site" evidence="2">
    <location>
        <position position="128"/>
    </location>
    <ligand>
        <name>Mg(2+)</name>
        <dbReference type="ChEBI" id="CHEBI:18420"/>
        <label>1</label>
    </ligand>
</feature>
<evidence type="ECO:0000259" key="3">
    <source>
        <dbReference type="Pfam" id="PF00586"/>
    </source>
</evidence>
<feature type="binding site" evidence="2">
    <location>
        <position position="28"/>
    </location>
    <ligand>
        <name>Mg(2+)</name>
        <dbReference type="ChEBI" id="CHEBI:18420"/>
        <label>3</label>
    </ligand>
</feature>
<reference evidence="5 6" key="1">
    <citation type="submission" date="2019-02" db="EMBL/GenBank/DDBJ databases">
        <title>Deep-cultivation of Planctomycetes and their phenomic and genomic characterization uncovers novel biology.</title>
        <authorList>
            <person name="Wiegand S."/>
            <person name="Jogler M."/>
            <person name="Boedeker C."/>
            <person name="Pinto D."/>
            <person name="Vollmers J."/>
            <person name="Rivas-Marin E."/>
            <person name="Kohn T."/>
            <person name="Peeters S.H."/>
            <person name="Heuer A."/>
            <person name="Rast P."/>
            <person name="Oberbeckmann S."/>
            <person name="Bunk B."/>
            <person name="Jeske O."/>
            <person name="Meyerdierks A."/>
            <person name="Storesund J.E."/>
            <person name="Kallscheuer N."/>
            <person name="Luecker S."/>
            <person name="Lage O.M."/>
            <person name="Pohl T."/>
            <person name="Merkel B.J."/>
            <person name="Hornburger P."/>
            <person name="Mueller R.-W."/>
            <person name="Bruemmer F."/>
            <person name="Labrenz M."/>
            <person name="Spormann A.M."/>
            <person name="Op den Camp H."/>
            <person name="Overmann J."/>
            <person name="Amann R."/>
            <person name="Jetten M.S.M."/>
            <person name="Mascher T."/>
            <person name="Medema M.H."/>
            <person name="Devos D.P."/>
            <person name="Kaster A.-K."/>
            <person name="Ovreas L."/>
            <person name="Rohde M."/>
            <person name="Galperin M.Y."/>
            <person name="Jogler C."/>
        </authorList>
    </citation>
    <scope>NUCLEOTIDE SEQUENCE [LARGE SCALE GENOMIC DNA]</scope>
    <source>
        <strain evidence="5 6">Pla110</strain>
    </source>
</reference>
<dbReference type="Gene3D" id="3.90.650.10">
    <property type="entry name" value="PurM-like C-terminal domain"/>
    <property type="match status" value="1"/>
</dbReference>
<dbReference type="PANTHER" id="PTHR30270">
    <property type="entry name" value="THIAMINE-MONOPHOSPHATE KINASE"/>
    <property type="match status" value="1"/>
</dbReference>
<dbReference type="InterPro" id="IPR006283">
    <property type="entry name" value="ThiL-like"/>
</dbReference>
<dbReference type="InterPro" id="IPR036676">
    <property type="entry name" value="PurM-like_C_sf"/>
</dbReference>
<sequence length="311" mass="33454">MAGEFELIDRLRQQVQSHPNLRLGIGDDAAEVLFGKNKTPVLVTVDMLMDQVHFDLANTDPRLIGRKALAVNLSDIAAMGGEAIAIVVSYALPKGAGDHGTGDQLAEQLHQGIVELAEQHQVAVAGGDTNSWKGPLVISITALGQPVGPKAIERSGARVGDLIFVTGELGGSLAGRHLTFTPRLKEARELVNNYDVHAMIDLSDGISSDLQHILRESEVGAVLHAEQIPIHSDARRSSGDRSPLEHALHDGEDFEVLFTVSPEDAVRLTSHPLLTGTRVTQIGEITAGSEPFLIDQGERRLLTRSGWEHSL</sequence>
<dbReference type="OrthoDB" id="9802811at2"/>
<feature type="domain" description="PurM-like C-terminal" evidence="4">
    <location>
        <begin position="174"/>
        <end position="294"/>
    </location>
</feature>
<keyword evidence="2" id="KW-0547">Nucleotide-binding</keyword>
<dbReference type="InterPro" id="IPR036921">
    <property type="entry name" value="PurM-like_N_sf"/>
</dbReference>
<keyword evidence="1 2" id="KW-0784">Thiamine biosynthesis</keyword>
<feature type="binding site" evidence="2">
    <location>
        <position position="201"/>
    </location>
    <ligand>
        <name>Mg(2+)</name>
        <dbReference type="ChEBI" id="CHEBI:18420"/>
        <label>3</label>
    </ligand>
</feature>
<feature type="binding site" evidence="2">
    <location>
        <position position="28"/>
    </location>
    <ligand>
        <name>Mg(2+)</name>
        <dbReference type="ChEBI" id="CHEBI:18420"/>
        <label>4</label>
    </ligand>
</feature>
<dbReference type="GO" id="GO:0009030">
    <property type="term" value="F:thiamine-phosphate kinase activity"/>
    <property type="evidence" value="ECO:0007669"/>
    <property type="project" value="UniProtKB-UniRule"/>
</dbReference>
<dbReference type="InterPro" id="IPR010918">
    <property type="entry name" value="PurM-like_C_dom"/>
</dbReference>
<comment type="pathway">
    <text evidence="2">Cofactor biosynthesis; thiamine diphosphate biosynthesis; thiamine diphosphate from thiamine phosphate: step 1/1.</text>
</comment>
<feature type="binding site" evidence="2">
    <location>
        <position position="75"/>
    </location>
    <ligand>
        <name>Mg(2+)</name>
        <dbReference type="ChEBI" id="CHEBI:18420"/>
        <label>4</label>
    </ligand>
</feature>
<dbReference type="AlphaFoldDB" id="A0A518CT42"/>
<dbReference type="Pfam" id="PF02769">
    <property type="entry name" value="AIRS_C"/>
    <property type="match status" value="1"/>
</dbReference>
<dbReference type="UniPathway" id="UPA00060">
    <property type="reaction ID" value="UER00142"/>
</dbReference>
<comment type="function">
    <text evidence="2">Catalyzes the ATP-dependent phosphorylation of thiamine-monophosphate (TMP) to form thiamine-pyrophosphate (TPP), the active form of vitamin B1.</text>
</comment>
<evidence type="ECO:0000313" key="5">
    <source>
        <dbReference type="EMBL" id="QDU82398.1"/>
    </source>
</evidence>
<dbReference type="PANTHER" id="PTHR30270:SF0">
    <property type="entry name" value="THIAMINE-MONOPHOSPHATE KINASE"/>
    <property type="match status" value="1"/>
</dbReference>
<dbReference type="GO" id="GO:0000287">
    <property type="term" value="F:magnesium ion binding"/>
    <property type="evidence" value="ECO:0007669"/>
    <property type="project" value="UniProtKB-UniRule"/>
</dbReference>
<dbReference type="Proteomes" id="UP000317178">
    <property type="component" value="Chromosome"/>
</dbReference>
<dbReference type="GO" id="GO:0005524">
    <property type="term" value="F:ATP binding"/>
    <property type="evidence" value="ECO:0007669"/>
    <property type="project" value="UniProtKB-UniRule"/>
</dbReference>
<feature type="binding site" evidence="2">
    <location>
        <position position="204"/>
    </location>
    <ligand>
        <name>Mg(2+)</name>
        <dbReference type="ChEBI" id="CHEBI:18420"/>
        <label>5</label>
    </ligand>
</feature>
<evidence type="ECO:0000256" key="1">
    <source>
        <dbReference type="ARBA" id="ARBA00022977"/>
    </source>
</evidence>
<keyword evidence="2 5" id="KW-0808">Transferase</keyword>
<dbReference type="GO" id="GO:0009228">
    <property type="term" value="P:thiamine biosynthetic process"/>
    <property type="evidence" value="ECO:0007669"/>
    <property type="project" value="UniProtKB-KW"/>
</dbReference>
<evidence type="ECO:0000313" key="6">
    <source>
        <dbReference type="Proteomes" id="UP000317178"/>
    </source>
</evidence>
<feature type="binding site" evidence="2">
    <location>
        <position position="53"/>
    </location>
    <ligand>
        <name>substrate</name>
    </ligand>
</feature>
<feature type="binding site" evidence="2">
    <location>
        <position position="203"/>
    </location>
    <ligand>
        <name>ATP</name>
        <dbReference type="ChEBI" id="CHEBI:30616"/>
    </ligand>
</feature>
<dbReference type="SUPFAM" id="SSF56042">
    <property type="entry name" value="PurM C-terminal domain-like"/>
    <property type="match status" value="1"/>
</dbReference>
<feature type="binding site" evidence="2">
    <location>
        <position position="75"/>
    </location>
    <ligand>
        <name>Mg(2+)</name>
        <dbReference type="ChEBI" id="CHEBI:18420"/>
        <label>3</label>
    </ligand>
</feature>
<feature type="binding site" evidence="2">
    <location>
        <position position="46"/>
    </location>
    <ligand>
        <name>Mg(2+)</name>
        <dbReference type="ChEBI" id="CHEBI:18420"/>
        <label>1</label>
    </ligand>
</feature>
<feature type="binding site" evidence="2">
    <location>
        <position position="252"/>
    </location>
    <ligand>
        <name>substrate</name>
    </ligand>
</feature>
<dbReference type="PIRSF" id="PIRSF005303">
    <property type="entry name" value="Thiam_monoph_kin"/>
    <property type="match status" value="1"/>
</dbReference>
<feature type="domain" description="PurM-like N-terminal" evidence="3">
    <location>
        <begin position="26"/>
        <end position="144"/>
    </location>
</feature>
<keyword evidence="2" id="KW-0479">Metal-binding</keyword>
<feature type="binding site" evidence="2">
    <location>
        <position position="307"/>
    </location>
    <ligand>
        <name>substrate</name>
    </ligand>
</feature>
<dbReference type="RefSeq" id="WP_144998557.1">
    <property type="nucleotide sequence ID" value="NZ_CP036281.1"/>
</dbReference>
<dbReference type="HAMAP" id="MF_02128">
    <property type="entry name" value="TMP_kinase"/>
    <property type="match status" value="1"/>
</dbReference>
<organism evidence="5 6">
    <name type="scientific">Polystyrenella longa</name>
    <dbReference type="NCBI Taxonomy" id="2528007"/>
    <lineage>
        <taxon>Bacteria</taxon>
        <taxon>Pseudomonadati</taxon>
        <taxon>Planctomycetota</taxon>
        <taxon>Planctomycetia</taxon>
        <taxon>Planctomycetales</taxon>
        <taxon>Planctomycetaceae</taxon>
        <taxon>Polystyrenella</taxon>
    </lineage>
</organism>
<dbReference type="InterPro" id="IPR016188">
    <property type="entry name" value="PurM-like_N"/>
</dbReference>
<keyword evidence="2 5" id="KW-0418">Kinase</keyword>
<proteinExistence type="inferred from homology"/>
<feature type="binding site" evidence="2">
    <location>
        <begin position="127"/>
        <end position="128"/>
    </location>
    <ligand>
        <name>ATP</name>
        <dbReference type="ChEBI" id="CHEBI:30616"/>
    </ligand>
</feature>
<accession>A0A518CT42</accession>
<dbReference type="GO" id="GO:0009229">
    <property type="term" value="P:thiamine diphosphate biosynthetic process"/>
    <property type="evidence" value="ECO:0007669"/>
    <property type="project" value="UniProtKB-UniRule"/>
</dbReference>
<keyword evidence="6" id="KW-1185">Reference proteome</keyword>
<keyword evidence="2" id="KW-0460">Magnesium</keyword>
<comment type="similarity">
    <text evidence="2">Belongs to the thiamine-monophosphate kinase family.</text>
</comment>
<feature type="binding site" evidence="2">
    <location>
        <position position="75"/>
    </location>
    <ligand>
        <name>Mg(2+)</name>
        <dbReference type="ChEBI" id="CHEBI:18420"/>
        <label>2</label>
    </ligand>
</feature>
<dbReference type="EC" id="2.7.4.16" evidence="2"/>
<dbReference type="KEGG" id="plon:Pla110_41530"/>
<feature type="binding site" evidence="2">
    <location>
        <position position="44"/>
    </location>
    <ligand>
        <name>Mg(2+)</name>
        <dbReference type="ChEBI" id="CHEBI:18420"/>
        <label>4</label>
    </ligand>
</feature>
<comment type="miscellaneous">
    <text evidence="2">Reaction mechanism of ThiL seems to utilize a direct, inline transfer of the gamma-phosphate of ATP to TMP rather than a phosphorylated enzyme intermediate.</text>
</comment>
<dbReference type="CDD" id="cd02194">
    <property type="entry name" value="ThiL"/>
    <property type="match status" value="1"/>
</dbReference>
<comment type="catalytic activity">
    <reaction evidence="2">
        <text>thiamine phosphate + ATP = thiamine diphosphate + ADP</text>
        <dbReference type="Rhea" id="RHEA:15913"/>
        <dbReference type="ChEBI" id="CHEBI:30616"/>
        <dbReference type="ChEBI" id="CHEBI:37575"/>
        <dbReference type="ChEBI" id="CHEBI:58937"/>
        <dbReference type="ChEBI" id="CHEBI:456216"/>
        <dbReference type="EC" id="2.7.4.16"/>
    </reaction>
</comment>
<dbReference type="Pfam" id="PF00586">
    <property type="entry name" value="AIRS"/>
    <property type="match status" value="1"/>
</dbReference>
<gene>
    <name evidence="2 5" type="primary">thiL</name>
    <name evidence="5" type="ORF">Pla110_41530</name>
</gene>
<name>A0A518CT42_9PLAN</name>
<protein>
    <recommendedName>
        <fullName evidence="2">Thiamine-monophosphate kinase</fullName>
        <shortName evidence="2">TMP kinase</shortName>
        <shortName evidence="2">Thiamine-phosphate kinase</shortName>
        <ecNumber evidence="2">2.7.4.16</ecNumber>
    </recommendedName>
</protein>
<keyword evidence="2" id="KW-0067">ATP-binding</keyword>
<dbReference type="EMBL" id="CP036281">
    <property type="protein sequence ID" value="QDU82398.1"/>
    <property type="molecule type" value="Genomic_DNA"/>
</dbReference>
<dbReference type="Gene3D" id="3.30.1330.10">
    <property type="entry name" value="PurM-like, N-terminal domain"/>
    <property type="match status" value="1"/>
</dbReference>
<comment type="caution">
    <text evidence="2">Lacks conserved residue(s) required for the propagation of feature annotation.</text>
</comment>
<feature type="binding site" evidence="2">
    <location>
        <position position="46"/>
    </location>
    <ligand>
        <name>Mg(2+)</name>
        <dbReference type="ChEBI" id="CHEBI:18420"/>
        <label>2</label>
    </ligand>
</feature>
<dbReference type="SUPFAM" id="SSF55326">
    <property type="entry name" value="PurM N-terminal domain-like"/>
    <property type="match status" value="1"/>
</dbReference>